<feature type="region of interest" description="Disordered" evidence="1">
    <location>
        <begin position="41"/>
        <end position="64"/>
    </location>
</feature>
<accession>A0AAX3D158</accession>
<gene>
    <name evidence="2" type="ORF">NP224_09145</name>
</gene>
<dbReference type="Proteomes" id="UP001060345">
    <property type="component" value="Chromosome"/>
</dbReference>
<dbReference type="RefSeq" id="WP_148675738.1">
    <property type="nucleotide sequence ID" value="NZ_CABGLR010000003.1"/>
</dbReference>
<dbReference type="EMBL" id="CP102103">
    <property type="protein sequence ID" value="UWZ77117.1"/>
    <property type="molecule type" value="Genomic_DNA"/>
</dbReference>
<dbReference type="AlphaFoldDB" id="A0AAX3D158"/>
<name>A0AAX3D158_9ENTR</name>
<protein>
    <submittedName>
        <fullName evidence="2">Uncharacterized protein</fullName>
    </submittedName>
</protein>
<evidence type="ECO:0000313" key="2">
    <source>
        <dbReference type="EMBL" id="UWZ77117.1"/>
    </source>
</evidence>
<evidence type="ECO:0000256" key="1">
    <source>
        <dbReference type="SAM" id="MobiDB-lite"/>
    </source>
</evidence>
<organism evidence="2 3">
    <name type="scientific">Klebsiella michiganensis</name>
    <dbReference type="NCBI Taxonomy" id="1134687"/>
    <lineage>
        <taxon>Bacteria</taxon>
        <taxon>Pseudomonadati</taxon>
        <taxon>Pseudomonadota</taxon>
        <taxon>Gammaproteobacteria</taxon>
        <taxon>Enterobacterales</taxon>
        <taxon>Enterobacteriaceae</taxon>
        <taxon>Klebsiella/Raoultella group</taxon>
        <taxon>Klebsiella</taxon>
    </lineage>
</organism>
<evidence type="ECO:0000313" key="3">
    <source>
        <dbReference type="Proteomes" id="UP001060345"/>
    </source>
</evidence>
<proteinExistence type="predicted"/>
<reference evidence="2" key="1">
    <citation type="submission" date="2022-08" db="EMBL/GenBank/DDBJ databases">
        <title>Genomic characterization and comparative genomic analysis of a strain of klebsiella michiganensis carrying blaKPC-2 isolated from the blood of children with very preterm bloodstream infection.</title>
        <authorList>
            <person name="Zhang N."/>
        </authorList>
    </citation>
    <scope>NUCLEOTIDE SEQUENCE</scope>
    <source>
        <strain evidence="2">BSI-KPN166</strain>
    </source>
</reference>
<sequence>MDPCDSAGLLLCHAGEALSFAPIVLPEAALARLSGLPIRSPAKRSASREKAAPMHHPGTVPEAALAHLSGLPARRLL</sequence>